<keyword evidence="1" id="KW-0472">Membrane</keyword>
<evidence type="ECO:0000313" key="3">
    <source>
        <dbReference type="Proteomes" id="UP000184041"/>
    </source>
</evidence>
<organism evidence="2 3">
    <name type="scientific">Fodinibius roseus</name>
    <dbReference type="NCBI Taxonomy" id="1194090"/>
    <lineage>
        <taxon>Bacteria</taxon>
        <taxon>Pseudomonadati</taxon>
        <taxon>Balneolota</taxon>
        <taxon>Balneolia</taxon>
        <taxon>Balneolales</taxon>
        <taxon>Balneolaceae</taxon>
        <taxon>Fodinibius</taxon>
    </lineage>
</organism>
<feature type="transmembrane region" description="Helical" evidence="1">
    <location>
        <begin position="92"/>
        <end position="111"/>
    </location>
</feature>
<keyword evidence="1" id="KW-1133">Transmembrane helix</keyword>
<keyword evidence="1" id="KW-0812">Transmembrane</keyword>
<gene>
    <name evidence="2" type="ORF">SAMN05443144_111117</name>
</gene>
<evidence type="ECO:0000313" key="2">
    <source>
        <dbReference type="EMBL" id="SHF66364.1"/>
    </source>
</evidence>
<name>A0A1M5DHK7_9BACT</name>
<dbReference type="PANTHER" id="PTHR40031:SF1">
    <property type="entry name" value="MEMBRANE-BOUND METAL-DEPENDENT HYDROLASE"/>
    <property type="match status" value="1"/>
</dbReference>
<dbReference type="Proteomes" id="UP000184041">
    <property type="component" value="Unassembled WGS sequence"/>
</dbReference>
<accession>A0A1M5DHK7</accession>
<dbReference type="AlphaFoldDB" id="A0A1M5DHK7"/>
<keyword evidence="3" id="KW-1185">Reference proteome</keyword>
<feature type="transmembrane region" description="Helical" evidence="1">
    <location>
        <begin position="154"/>
        <end position="171"/>
    </location>
</feature>
<dbReference type="InterPro" id="IPR053170">
    <property type="entry name" value="Transcription_regulator"/>
</dbReference>
<feature type="transmembrane region" description="Helical" evidence="1">
    <location>
        <begin position="123"/>
        <end position="147"/>
    </location>
</feature>
<dbReference type="RefSeq" id="WP_073064191.1">
    <property type="nucleotide sequence ID" value="NZ_FQUS01000011.1"/>
</dbReference>
<dbReference type="OrthoDB" id="9781927at2"/>
<sequence>MDPITHGLIGAAASSPLTDREKTRPAAFLGFVSAMLPDLDVLIGHSADPLLNLEYHRQFTHALVFIPPGALMASGLLWWFVRNKLSFKETYLFCLLGYATAGLADTFTSYGVQLLWPFTGERFAWNIISVFDPLFSLGLVLAVALAFYHRKKRFIGIAFGWISLYLLFGLIQRERAEDLACTLAEQRHHPVQQLIAKPTIANELLWSIRYVSGDSLYAYGARLLPFAEPVVYEGEAAALLPWQQQFGHIKSTTLFRDIERFSALSDGILTTHPNHDNVIGDGRYSMLPTSVKPLWGIEVDTAKADQHVDFKTYRDAGTEVREAFMEMLLGRPAK</sequence>
<dbReference type="PANTHER" id="PTHR40031">
    <property type="entry name" value="HYPOTHETICAL MEMBRANE SPANNING PROTEIN"/>
    <property type="match status" value="1"/>
</dbReference>
<reference evidence="2 3" key="1">
    <citation type="submission" date="2016-11" db="EMBL/GenBank/DDBJ databases">
        <authorList>
            <person name="Jaros S."/>
            <person name="Januszkiewicz K."/>
            <person name="Wedrychowicz H."/>
        </authorList>
    </citation>
    <scope>NUCLEOTIDE SEQUENCE [LARGE SCALE GENOMIC DNA]</scope>
    <source>
        <strain evidence="2 3">DSM 21986</strain>
    </source>
</reference>
<proteinExistence type="predicted"/>
<dbReference type="Pfam" id="PF04307">
    <property type="entry name" value="YdjM"/>
    <property type="match status" value="1"/>
</dbReference>
<feature type="transmembrane region" description="Helical" evidence="1">
    <location>
        <begin position="59"/>
        <end position="80"/>
    </location>
</feature>
<dbReference type="EMBL" id="FQUS01000011">
    <property type="protein sequence ID" value="SHF66364.1"/>
    <property type="molecule type" value="Genomic_DNA"/>
</dbReference>
<dbReference type="InterPro" id="IPR007404">
    <property type="entry name" value="YdjM-like"/>
</dbReference>
<protein>
    <submittedName>
        <fullName evidence="2">Inner membrane protein</fullName>
    </submittedName>
</protein>
<evidence type="ECO:0000256" key="1">
    <source>
        <dbReference type="SAM" id="Phobius"/>
    </source>
</evidence>